<dbReference type="RefSeq" id="WP_015272933.1">
    <property type="nucleotide sequence ID" value="NC_019907.1"/>
</dbReference>
<dbReference type="Proteomes" id="UP000010799">
    <property type="component" value="Chromosome"/>
</dbReference>
<dbReference type="HOGENOM" id="CLU_488230_0_0_5"/>
<sequence length="535" mass="57924">MATRQWRKTSPVNNRGSNVLSSPALFPAPVKGLVTVEDFQDGTAGSARVLRNFWPTVNGASIRGGSIRKALLADGGAVVSTFVYKKGDIRKIFAATNTAIYDMSTAAVLPNPTTASVSGLSSGEWCVFQHNIVGNFFLVAVNGRDERQVYDGTQWRANIPAITFDTKYTMSSSRLLYGWLFKRRQWYVGAGTMDAWYLDADAAGGAAHVFPLGGIFQLGGSLLAGFSWSIESGDGLSALCVFLSTEGEIAVYAGNNPDVATDFSLKGIYQIARPLGRNALADVGSDIWIATSDGLIAMSQVLLQGRKDTSQLSFLSRPIEREWRRAVSINSTNWSMITWPARNCLLISFSGHILPYTNFVLNVLTNSWSIFTNWYSTSFAESDGNLYFGDDSGTFWHADVSGTDDGRSFSAAYISSFSYGDNPEGVKRACSAHMLFKSVERPNVKLFARSDGNETVPLYTTANQIKQSSGTWDNATWDVSRFDSIGALPVEYGIRQNVFATGRRLAVGCVLVSSGDFALNIEIGAASLVVEGGSA</sequence>
<dbReference type="PATRIC" id="fig|1215343.11.peg.524"/>
<keyword evidence="2" id="KW-1185">Reference proteome</keyword>
<name>L0EVW3_LIBCB</name>
<protein>
    <recommendedName>
        <fullName evidence="3">Phage protein</fullName>
    </recommendedName>
</protein>
<evidence type="ECO:0000313" key="2">
    <source>
        <dbReference type="Proteomes" id="UP000010799"/>
    </source>
</evidence>
<dbReference type="STRING" id="1215343.B488_05140"/>
<reference evidence="1 2" key="1">
    <citation type="journal article" date="2012" name="Stand. Genomic Sci.">
        <title>Complete genome sequence of Liberibacter crescens BT-1.</title>
        <authorList>
            <person name="Leonard M.T."/>
            <person name="Fagen J.R."/>
            <person name="Davis-Richardson A.G."/>
            <person name="Davis M.J."/>
            <person name="Triplett E.W."/>
        </authorList>
    </citation>
    <scope>NUCLEOTIDE SEQUENCE [LARGE SCALE GENOMIC DNA]</scope>
    <source>
        <strain evidence="1 2">BT-1</strain>
    </source>
</reference>
<dbReference type="AlphaFoldDB" id="L0EVW3"/>
<dbReference type="KEGG" id="lcc:B488_05140"/>
<gene>
    <name evidence="1" type="ordered locus">B488_05140</name>
</gene>
<evidence type="ECO:0000313" key="1">
    <source>
        <dbReference type="EMBL" id="AGA64506.1"/>
    </source>
</evidence>
<accession>L0EVW3</accession>
<dbReference type="EMBL" id="CP003789">
    <property type="protein sequence ID" value="AGA64506.1"/>
    <property type="molecule type" value="Genomic_DNA"/>
</dbReference>
<organism evidence="1 2">
    <name type="scientific">Liberibacter crescens (strain BT-1)</name>
    <dbReference type="NCBI Taxonomy" id="1215343"/>
    <lineage>
        <taxon>Bacteria</taxon>
        <taxon>Pseudomonadati</taxon>
        <taxon>Pseudomonadota</taxon>
        <taxon>Alphaproteobacteria</taxon>
        <taxon>Hyphomicrobiales</taxon>
        <taxon>Rhizobiaceae</taxon>
        <taxon>Liberibacter</taxon>
    </lineage>
</organism>
<dbReference type="eggNOG" id="ENOG502ZD9H">
    <property type="taxonomic scope" value="Bacteria"/>
</dbReference>
<proteinExistence type="predicted"/>
<evidence type="ECO:0008006" key="3">
    <source>
        <dbReference type="Google" id="ProtNLM"/>
    </source>
</evidence>